<protein>
    <submittedName>
        <fullName evidence="1">Uncharacterized protein</fullName>
    </submittedName>
</protein>
<name>A0A5M8Q9L4_9BACT</name>
<evidence type="ECO:0000313" key="1">
    <source>
        <dbReference type="EMBL" id="KAA6432667.1"/>
    </source>
</evidence>
<accession>A0A5M8Q9L4</accession>
<dbReference type="RefSeq" id="WP_139014397.1">
    <property type="nucleotide sequence ID" value="NZ_VBSN01000071.1"/>
</dbReference>
<dbReference type="AlphaFoldDB" id="A0A5M8Q9L4"/>
<proteinExistence type="predicted"/>
<gene>
    <name evidence="1" type="ORF">FEM33_23375</name>
</gene>
<dbReference type="Proteomes" id="UP000323994">
    <property type="component" value="Unassembled WGS sequence"/>
</dbReference>
<keyword evidence="2" id="KW-1185">Reference proteome</keyword>
<sequence length="111" mass="12569">MDKGGPAGANSCKTLYSCYKQGAALRLVQNMRNAIAPEEQPVCRKFKTMFFLAPEEPSWEKRLTKEAPPGPFLIKTRNPCYKQEAALRLVQNMRNAIAPEEQSVCRMFKAM</sequence>
<reference evidence="1 2" key="1">
    <citation type="submission" date="2019-05" db="EMBL/GenBank/DDBJ databases">
        <authorList>
            <person name="Qu J.-H."/>
        </authorList>
    </citation>
    <scope>NUCLEOTIDE SEQUENCE [LARGE SCALE GENOMIC DNA]</scope>
    <source>
        <strain evidence="1 2">NS28</strain>
    </source>
</reference>
<comment type="caution">
    <text evidence="1">The sequence shown here is derived from an EMBL/GenBank/DDBJ whole genome shotgun (WGS) entry which is preliminary data.</text>
</comment>
<organism evidence="1 2">
    <name type="scientific">Dyadobacter flavalbus</name>
    <dbReference type="NCBI Taxonomy" id="2579942"/>
    <lineage>
        <taxon>Bacteria</taxon>
        <taxon>Pseudomonadati</taxon>
        <taxon>Bacteroidota</taxon>
        <taxon>Cytophagia</taxon>
        <taxon>Cytophagales</taxon>
        <taxon>Spirosomataceae</taxon>
        <taxon>Dyadobacter</taxon>
    </lineage>
</organism>
<evidence type="ECO:0000313" key="2">
    <source>
        <dbReference type="Proteomes" id="UP000323994"/>
    </source>
</evidence>
<dbReference type="EMBL" id="VBSN01000071">
    <property type="protein sequence ID" value="KAA6432667.1"/>
    <property type="molecule type" value="Genomic_DNA"/>
</dbReference>